<dbReference type="Proteomes" id="UP001177670">
    <property type="component" value="Unassembled WGS sequence"/>
</dbReference>
<comment type="caution">
    <text evidence="1">The sequence shown here is derived from an EMBL/GenBank/DDBJ whole genome shotgun (WGS) entry which is preliminary data.</text>
</comment>
<evidence type="ECO:0000313" key="1">
    <source>
        <dbReference type="EMBL" id="KAK1136150.1"/>
    </source>
</evidence>
<evidence type="ECO:0000313" key="2">
    <source>
        <dbReference type="Proteomes" id="UP001177670"/>
    </source>
</evidence>
<reference evidence="1" key="1">
    <citation type="submission" date="2021-10" db="EMBL/GenBank/DDBJ databases">
        <title>Melipona bicolor Genome sequencing and assembly.</title>
        <authorList>
            <person name="Araujo N.S."/>
            <person name="Arias M.C."/>
        </authorList>
    </citation>
    <scope>NUCLEOTIDE SEQUENCE</scope>
    <source>
        <strain evidence="1">USP_2M_L1-L4_2017</strain>
        <tissue evidence="1">Whole body</tissue>
    </source>
</reference>
<protein>
    <submittedName>
        <fullName evidence="1">Uncharacterized protein</fullName>
    </submittedName>
</protein>
<dbReference type="EMBL" id="JAHYIQ010000001">
    <property type="protein sequence ID" value="KAK1136150.1"/>
    <property type="molecule type" value="Genomic_DNA"/>
</dbReference>
<gene>
    <name evidence="1" type="ORF">K0M31_000717</name>
</gene>
<name>A0AA40GFB2_9HYME</name>
<dbReference type="AlphaFoldDB" id="A0AA40GFB2"/>
<proteinExistence type="predicted"/>
<organism evidence="1 2">
    <name type="scientific">Melipona bicolor</name>
    <dbReference type="NCBI Taxonomy" id="60889"/>
    <lineage>
        <taxon>Eukaryota</taxon>
        <taxon>Metazoa</taxon>
        <taxon>Ecdysozoa</taxon>
        <taxon>Arthropoda</taxon>
        <taxon>Hexapoda</taxon>
        <taxon>Insecta</taxon>
        <taxon>Pterygota</taxon>
        <taxon>Neoptera</taxon>
        <taxon>Endopterygota</taxon>
        <taxon>Hymenoptera</taxon>
        <taxon>Apocrita</taxon>
        <taxon>Aculeata</taxon>
        <taxon>Apoidea</taxon>
        <taxon>Anthophila</taxon>
        <taxon>Apidae</taxon>
        <taxon>Melipona</taxon>
    </lineage>
</organism>
<keyword evidence="2" id="KW-1185">Reference proteome</keyword>
<sequence>MLQDLSDKINNKHHEVHTHPLLSIFKMAEVEVKLPYSNEVGGLSRSSSFPLVAILLLLSLFRSASTCLVAS</sequence>
<accession>A0AA40GFB2</accession>